<keyword evidence="5" id="KW-1185">Reference proteome</keyword>
<dbReference type="Gene3D" id="1.10.10.10">
    <property type="entry name" value="Winged helix-like DNA-binding domain superfamily/Winged helix DNA-binding domain"/>
    <property type="match status" value="1"/>
</dbReference>
<dbReference type="InterPro" id="IPR036390">
    <property type="entry name" value="WH_DNA-bd_sf"/>
</dbReference>
<dbReference type="PANTHER" id="PTHR30136">
    <property type="entry name" value="HELIX-TURN-HELIX TRANSCRIPTIONAL REGULATOR, ICLR FAMILY"/>
    <property type="match status" value="1"/>
</dbReference>
<evidence type="ECO:0000256" key="2">
    <source>
        <dbReference type="ARBA" id="ARBA00023163"/>
    </source>
</evidence>
<name>A0ABU8S7Y7_9SPHN</name>
<protein>
    <submittedName>
        <fullName evidence="4">Helix-turn-helix domain-containing protein</fullName>
    </submittedName>
</protein>
<evidence type="ECO:0000313" key="5">
    <source>
        <dbReference type="Proteomes" id="UP001379235"/>
    </source>
</evidence>
<dbReference type="Pfam" id="PF09339">
    <property type="entry name" value="HTH_IclR"/>
    <property type="match status" value="1"/>
</dbReference>
<dbReference type="SUPFAM" id="SSF46785">
    <property type="entry name" value="Winged helix' DNA-binding domain"/>
    <property type="match status" value="1"/>
</dbReference>
<dbReference type="Proteomes" id="UP001379235">
    <property type="component" value="Unassembled WGS sequence"/>
</dbReference>
<gene>
    <name evidence="4" type="ORF">WG900_08860</name>
</gene>
<dbReference type="InterPro" id="IPR050707">
    <property type="entry name" value="HTH_MetabolicPath_Reg"/>
</dbReference>
<proteinExistence type="predicted"/>
<accession>A0ABU8S7Y7</accession>
<dbReference type="PROSITE" id="PS51077">
    <property type="entry name" value="HTH_ICLR"/>
    <property type="match status" value="1"/>
</dbReference>
<dbReference type="EMBL" id="JBBHJY010000003">
    <property type="protein sequence ID" value="MEJ6010031.1"/>
    <property type="molecule type" value="Genomic_DNA"/>
</dbReference>
<evidence type="ECO:0000313" key="4">
    <source>
        <dbReference type="EMBL" id="MEJ6010031.1"/>
    </source>
</evidence>
<reference evidence="4 5" key="1">
    <citation type="submission" date="2024-03" db="EMBL/GenBank/DDBJ databases">
        <authorList>
            <person name="Jo J.-H."/>
        </authorList>
    </citation>
    <scope>NUCLEOTIDE SEQUENCE [LARGE SCALE GENOMIC DNA]</scope>
    <source>
        <strain evidence="4 5">AS3R-12</strain>
    </source>
</reference>
<dbReference type="SUPFAM" id="SSF55781">
    <property type="entry name" value="GAF domain-like"/>
    <property type="match status" value="1"/>
</dbReference>
<dbReference type="RefSeq" id="WP_310531986.1">
    <property type="nucleotide sequence ID" value="NZ_JBBHJY010000003.1"/>
</dbReference>
<dbReference type="PANTHER" id="PTHR30136:SF35">
    <property type="entry name" value="HTH-TYPE TRANSCRIPTIONAL REGULATOR RV1719"/>
    <property type="match status" value="1"/>
</dbReference>
<keyword evidence="1" id="KW-0805">Transcription regulation</keyword>
<comment type="caution">
    <text evidence="4">The sequence shown here is derived from an EMBL/GenBank/DDBJ whole genome shotgun (WGS) entry which is preliminary data.</text>
</comment>
<evidence type="ECO:0000259" key="3">
    <source>
        <dbReference type="PROSITE" id="PS51077"/>
    </source>
</evidence>
<dbReference type="InterPro" id="IPR036388">
    <property type="entry name" value="WH-like_DNA-bd_sf"/>
</dbReference>
<evidence type="ECO:0000256" key="1">
    <source>
        <dbReference type="ARBA" id="ARBA00023015"/>
    </source>
</evidence>
<dbReference type="SMART" id="SM00346">
    <property type="entry name" value="HTH_ICLR"/>
    <property type="match status" value="1"/>
</dbReference>
<dbReference type="InterPro" id="IPR005471">
    <property type="entry name" value="Tscrpt_reg_IclR_N"/>
</dbReference>
<sequence>MASTSNASNKAKIAKRVIEVLDYFDDENREATVMDIVRRYNRPQSSTSELLSSLVDLGLLYKDPYSRSYSLSPRAALLGTNGQSGMARDGRIVRLIDRLSAQTGLAVALYGMVGLNAQIVSWRSGTRQGNSKQRAIHGGVQESLLESAIGWLMLSTIPQPRRDGAVRRLIAEASDDRKVPFAEMAGRIQRCIDTGAGVGAAGFGTSADTVAVLLPDQPGEHPMAIGLVFAPDSQINPEALVTCIREAISSCLLGEESAPAVLEAVANAA</sequence>
<dbReference type="InterPro" id="IPR029016">
    <property type="entry name" value="GAF-like_dom_sf"/>
</dbReference>
<dbReference type="Gene3D" id="3.30.450.40">
    <property type="match status" value="1"/>
</dbReference>
<keyword evidence="2" id="KW-0804">Transcription</keyword>
<feature type="domain" description="HTH iclR-type" evidence="3">
    <location>
        <begin position="11"/>
        <end position="73"/>
    </location>
</feature>
<organism evidence="4 5">
    <name type="scientific">Novosphingobium aquae</name>
    <dbReference type="NCBI Taxonomy" id="3133435"/>
    <lineage>
        <taxon>Bacteria</taxon>
        <taxon>Pseudomonadati</taxon>
        <taxon>Pseudomonadota</taxon>
        <taxon>Alphaproteobacteria</taxon>
        <taxon>Sphingomonadales</taxon>
        <taxon>Sphingomonadaceae</taxon>
        <taxon>Novosphingobium</taxon>
    </lineage>
</organism>